<dbReference type="EMBL" id="LLYB01000059">
    <property type="protein sequence ID" value="KRR25010.1"/>
    <property type="molecule type" value="Genomic_DNA"/>
</dbReference>
<accession>A0A0R3MY97</accession>
<protein>
    <recommendedName>
        <fullName evidence="1">NAD-dependent epimerase/dehydratase domain-containing protein</fullName>
    </recommendedName>
</protein>
<reference evidence="2 3" key="1">
    <citation type="submission" date="2014-03" db="EMBL/GenBank/DDBJ databases">
        <title>Bradyrhizobium valentinum sp. nov., isolated from effective nodules of Lupinus mariae-josephae, a lupine endemic of basic-lime soils in Eastern Spain.</title>
        <authorList>
            <person name="Duran D."/>
            <person name="Rey L."/>
            <person name="Navarro A."/>
            <person name="Busquets A."/>
            <person name="Imperial J."/>
            <person name="Ruiz-Argueso T."/>
        </authorList>
    </citation>
    <scope>NUCLEOTIDE SEQUENCE [LARGE SCALE GENOMIC DNA]</scope>
    <source>
        <strain evidence="2 3">CCBAU 23086</strain>
    </source>
</reference>
<sequence length="286" mass="30698">MLVTGADGFVGHHLVPYLVAQGYAVIAASRAVNAVDSPNVTAVRLPDLSRPFDWQPLLDRSDVVVHLAGIAHKNAGDDFYDRVNHHATSALAQSLSRGAPKHLVFISSIAAQSGSCADHELTEDDFPTPNNAYGRSKFAAEQAIRAAGISFTILRPVVIYGKGEKGNFATIHRISRLPIPLPFGALSAQRSVLSIENFNSAVATALSNPRARGETFIVSDPAPVTVARLIERHRASCGRAPWLISVPQTWIKLSLRATGKGAIWERIGEPLVAPPTKLLSIGWKPS</sequence>
<dbReference type="PANTHER" id="PTHR43245:SF58">
    <property type="entry name" value="BLL5923 PROTEIN"/>
    <property type="match status" value="1"/>
</dbReference>
<dbReference type="InterPro" id="IPR001509">
    <property type="entry name" value="Epimerase_deHydtase"/>
</dbReference>
<feature type="domain" description="NAD-dependent epimerase/dehydratase" evidence="1">
    <location>
        <begin position="1"/>
        <end position="215"/>
    </location>
</feature>
<dbReference type="SUPFAM" id="SSF51735">
    <property type="entry name" value="NAD(P)-binding Rossmann-fold domains"/>
    <property type="match status" value="1"/>
</dbReference>
<dbReference type="Gene3D" id="3.40.50.720">
    <property type="entry name" value="NAD(P)-binding Rossmann-like Domain"/>
    <property type="match status" value="1"/>
</dbReference>
<dbReference type="InterPro" id="IPR036291">
    <property type="entry name" value="NAD(P)-bd_dom_sf"/>
</dbReference>
<gene>
    <name evidence="2" type="ORF">CQ14_30805</name>
</gene>
<dbReference type="Pfam" id="PF01370">
    <property type="entry name" value="Epimerase"/>
    <property type="match status" value="1"/>
</dbReference>
<dbReference type="AlphaFoldDB" id="A0A0R3MY97"/>
<comment type="caution">
    <text evidence="2">The sequence shown here is derived from an EMBL/GenBank/DDBJ whole genome shotgun (WGS) entry which is preliminary data.</text>
</comment>
<dbReference type="Proteomes" id="UP000051660">
    <property type="component" value="Unassembled WGS sequence"/>
</dbReference>
<organism evidence="2 3">
    <name type="scientific">Bradyrhizobium lablabi</name>
    <dbReference type="NCBI Taxonomy" id="722472"/>
    <lineage>
        <taxon>Bacteria</taxon>
        <taxon>Pseudomonadati</taxon>
        <taxon>Pseudomonadota</taxon>
        <taxon>Alphaproteobacteria</taxon>
        <taxon>Hyphomicrobiales</taxon>
        <taxon>Nitrobacteraceae</taxon>
        <taxon>Bradyrhizobium</taxon>
    </lineage>
</organism>
<dbReference type="PANTHER" id="PTHR43245">
    <property type="entry name" value="BIFUNCTIONAL POLYMYXIN RESISTANCE PROTEIN ARNA"/>
    <property type="match status" value="1"/>
</dbReference>
<evidence type="ECO:0000313" key="3">
    <source>
        <dbReference type="Proteomes" id="UP000051660"/>
    </source>
</evidence>
<evidence type="ECO:0000259" key="1">
    <source>
        <dbReference type="Pfam" id="PF01370"/>
    </source>
</evidence>
<name>A0A0R3MY97_9BRAD</name>
<evidence type="ECO:0000313" key="2">
    <source>
        <dbReference type="EMBL" id="KRR25010.1"/>
    </source>
</evidence>
<proteinExistence type="predicted"/>
<dbReference type="InterPro" id="IPR050177">
    <property type="entry name" value="Lipid_A_modif_metabolic_enz"/>
</dbReference>